<dbReference type="AlphaFoldDB" id="A0AA97EIX8"/>
<feature type="transmembrane region" description="Helical" evidence="1">
    <location>
        <begin position="63"/>
        <end position="83"/>
    </location>
</feature>
<feature type="transmembrane region" description="Helical" evidence="1">
    <location>
        <begin position="7"/>
        <end position="27"/>
    </location>
</feature>
<evidence type="ECO:0000313" key="3">
    <source>
        <dbReference type="Proteomes" id="UP001302486"/>
    </source>
</evidence>
<keyword evidence="3" id="KW-1185">Reference proteome</keyword>
<keyword evidence="1" id="KW-0812">Transmembrane</keyword>
<dbReference type="Proteomes" id="UP001302486">
    <property type="component" value="Chromosome"/>
</dbReference>
<evidence type="ECO:0000313" key="2">
    <source>
        <dbReference type="EMBL" id="WOD42284.1"/>
    </source>
</evidence>
<feature type="transmembrane region" description="Helical" evidence="1">
    <location>
        <begin position="89"/>
        <end position="110"/>
    </location>
</feature>
<keyword evidence="1" id="KW-0472">Membrane</keyword>
<dbReference type="RefSeq" id="WP_316982018.1">
    <property type="nucleotide sequence ID" value="NZ_CP136521.1"/>
</dbReference>
<accession>A0AA97EIX8</accession>
<reference evidence="3" key="1">
    <citation type="submission" date="2024-06" db="EMBL/GenBank/DDBJ databases">
        <title>Hwangdonia haimaensis gen. nov., sp. nov., a member of the family Flavobacteriaceae isolated from the haima cold seep.</title>
        <authorList>
            <person name="Li J."/>
        </authorList>
    </citation>
    <scope>NUCLEOTIDE SEQUENCE [LARGE SCALE GENOMIC DNA]</scope>
    <source>
        <strain evidence="3">SCSIO 19198</strain>
    </source>
</reference>
<dbReference type="EMBL" id="CP136521">
    <property type="protein sequence ID" value="WOD42284.1"/>
    <property type="molecule type" value="Genomic_DNA"/>
</dbReference>
<sequence length="115" mass="13570">MKILHYINCFFYLITIVPYITIYYFFIGLYAQIILGIAQLVIAIIISLYVTKHSRINKRHISNYWIAALTNLLVILILFKTNFTNNETITTVFLFILPMLIASYFVYITYSIQKQ</sequence>
<keyword evidence="1" id="KW-1133">Transmembrane helix</keyword>
<gene>
    <name evidence="2" type="ORF">RNZ46_09770</name>
</gene>
<dbReference type="KEGG" id="hws:RNZ46_09770"/>
<evidence type="ECO:0000256" key="1">
    <source>
        <dbReference type="SAM" id="Phobius"/>
    </source>
</evidence>
<organism evidence="2 3">
    <name type="scientific">Hwangdonia lutea</name>
    <dbReference type="NCBI Taxonomy" id="3075823"/>
    <lineage>
        <taxon>Bacteria</taxon>
        <taxon>Pseudomonadati</taxon>
        <taxon>Bacteroidota</taxon>
        <taxon>Flavobacteriia</taxon>
        <taxon>Flavobacteriales</taxon>
        <taxon>Flavobacteriaceae</taxon>
        <taxon>Hwangdonia</taxon>
    </lineage>
</organism>
<proteinExistence type="predicted"/>
<protein>
    <submittedName>
        <fullName evidence="2">Uncharacterized protein</fullName>
    </submittedName>
</protein>
<name>A0AA97EIX8_9FLAO</name>
<feature type="transmembrane region" description="Helical" evidence="1">
    <location>
        <begin position="33"/>
        <end position="51"/>
    </location>
</feature>